<evidence type="ECO:0000256" key="1">
    <source>
        <dbReference type="SAM" id="Phobius"/>
    </source>
</evidence>
<dbReference type="Pfam" id="PF06182">
    <property type="entry name" value="ABC2_membrane_6"/>
    <property type="match status" value="1"/>
</dbReference>
<dbReference type="Proteomes" id="UP001208017">
    <property type="component" value="Unassembled WGS sequence"/>
</dbReference>
<feature type="transmembrane region" description="Helical" evidence="1">
    <location>
        <begin position="211"/>
        <end position="227"/>
    </location>
</feature>
<feature type="transmembrane region" description="Helical" evidence="1">
    <location>
        <begin position="25"/>
        <end position="47"/>
    </location>
</feature>
<protein>
    <submittedName>
        <fullName evidence="2">ABC-2 family transporter protein</fullName>
    </submittedName>
</protein>
<feature type="transmembrane region" description="Helical" evidence="1">
    <location>
        <begin position="181"/>
        <end position="199"/>
    </location>
</feature>
<name>A0ABT3WZZ3_9BACL</name>
<accession>A0ABT3WZZ3</accession>
<dbReference type="PANTHER" id="PTHR36832">
    <property type="entry name" value="SLR1174 PROTEIN-RELATED"/>
    <property type="match status" value="1"/>
</dbReference>
<feature type="transmembrane region" description="Helical" evidence="1">
    <location>
        <begin position="118"/>
        <end position="135"/>
    </location>
</feature>
<dbReference type="EMBL" id="JAPMLT010000004">
    <property type="protein sequence ID" value="MCX7570225.1"/>
    <property type="molecule type" value="Genomic_DNA"/>
</dbReference>
<dbReference type="InterPro" id="IPR010390">
    <property type="entry name" value="ABC-2_transporter-like"/>
</dbReference>
<feature type="transmembrane region" description="Helical" evidence="1">
    <location>
        <begin position="239"/>
        <end position="257"/>
    </location>
</feature>
<dbReference type="RefSeq" id="WP_267151476.1">
    <property type="nucleotide sequence ID" value="NZ_JAPMLT010000004.1"/>
</dbReference>
<sequence>MMGVSTIRRIFTTELQQQAVRKVDVIIGFFFLWVPILLHIFLWQAVYDINGNAGSQLGYTLPQMITYFVLTLMCQRLVGVQIHRLLNHQIIQGDLNRFMVQPLSHLGFHYTRNAAEKFSQFTYLLVPAAVLLLVFRENIVTPTVVNAALFALALLLSIALNFLIYYALGLLGFWFGRANQIMMFATALISLIDGSRFPLSLLPTVIQEVSWYLPFQYIFYFPIRIFIGAETPETIRNGLLIETVWIVIFYVLVRIFWSRGLKRFGAFGG</sequence>
<proteinExistence type="predicted"/>
<keyword evidence="1" id="KW-0812">Transmembrane</keyword>
<evidence type="ECO:0000313" key="3">
    <source>
        <dbReference type="Proteomes" id="UP001208017"/>
    </source>
</evidence>
<keyword evidence="1" id="KW-0472">Membrane</keyword>
<keyword evidence="1" id="KW-1133">Transmembrane helix</keyword>
<dbReference type="PANTHER" id="PTHR36832:SF1">
    <property type="entry name" value="SLR1174 PROTEIN"/>
    <property type="match status" value="1"/>
</dbReference>
<organism evidence="2 3">
    <name type="scientific">Tumebacillus lacus</name>
    <dbReference type="NCBI Taxonomy" id="2995335"/>
    <lineage>
        <taxon>Bacteria</taxon>
        <taxon>Bacillati</taxon>
        <taxon>Bacillota</taxon>
        <taxon>Bacilli</taxon>
        <taxon>Bacillales</taxon>
        <taxon>Alicyclobacillaceae</taxon>
        <taxon>Tumebacillus</taxon>
    </lineage>
</organism>
<comment type="caution">
    <text evidence="2">The sequence shown here is derived from an EMBL/GenBank/DDBJ whole genome shotgun (WGS) entry which is preliminary data.</text>
</comment>
<reference evidence="2 3" key="1">
    <citation type="submission" date="2022-11" db="EMBL/GenBank/DDBJ databases">
        <title>Study of microbial diversity in lake waters.</title>
        <authorList>
            <person name="Zhang J."/>
        </authorList>
    </citation>
    <scope>NUCLEOTIDE SEQUENCE [LARGE SCALE GENOMIC DNA]</scope>
    <source>
        <strain evidence="2 3">DT12</strain>
    </source>
</reference>
<keyword evidence="3" id="KW-1185">Reference proteome</keyword>
<evidence type="ECO:0000313" key="2">
    <source>
        <dbReference type="EMBL" id="MCX7570225.1"/>
    </source>
</evidence>
<gene>
    <name evidence="2" type="ORF">OS242_09650</name>
</gene>
<feature type="transmembrane region" description="Helical" evidence="1">
    <location>
        <begin position="147"/>
        <end position="174"/>
    </location>
</feature>